<evidence type="ECO:0000313" key="1">
    <source>
        <dbReference type="EMBL" id="GCE12557.1"/>
    </source>
</evidence>
<dbReference type="EMBL" id="BIFR01000001">
    <property type="protein sequence ID" value="GCE12557.1"/>
    <property type="molecule type" value="Genomic_DNA"/>
</dbReference>
<gene>
    <name evidence="1" type="ORF">KTT_24160</name>
</gene>
<dbReference type="AlphaFoldDB" id="A0A402A076"/>
<sequence>MYNDKTYPFTLTIPIGWNETAFSTSSADQSSTFYQIWLTPKSLPHPASAEEALRYPEAIQFTVLLSGPSADYTKIGFTPEADPVVIDHIQTPFYQRTSPNCGEVNFAAGPITIGGKAYSFYLETRDPPRKEDVAIFLKVLQSFTYTG</sequence>
<keyword evidence="2" id="KW-1185">Reference proteome</keyword>
<evidence type="ECO:0000313" key="2">
    <source>
        <dbReference type="Proteomes" id="UP000287352"/>
    </source>
</evidence>
<comment type="caution">
    <text evidence="1">The sequence shown here is derived from an EMBL/GenBank/DDBJ whole genome shotgun (WGS) entry which is preliminary data.</text>
</comment>
<dbReference type="Proteomes" id="UP000287352">
    <property type="component" value="Unassembled WGS sequence"/>
</dbReference>
<name>A0A402A076_9CHLR</name>
<protein>
    <submittedName>
        <fullName evidence="1">Uncharacterized protein</fullName>
    </submittedName>
</protein>
<reference evidence="2" key="1">
    <citation type="submission" date="2018-12" db="EMBL/GenBank/DDBJ databases">
        <title>Tengunoibacter tsumagoiensis gen. nov., sp. nov., Dictyobacter kobayashii sp. nov., D. alpinus sp. nov., and D. joshuensis sp. nov. and description of Dictyobacteraceae fam. nov. within the order Ktedonobacterales isolated from Tengu-no-mugimeshi.</title>
        <authorList>
            <person name="Wang C.M."/>
            <person name="Zheng Y."/>
            <person name="Sakai Y."/>
            <person name="Toyoda A."/>
            <person name="Minakuchi Y."/>
            <person name="Abe K."/>
            <person name="Yokota A."/>
            <person name="Yabe S."/>
        </authorList>
    </citation>
    <scope>NUCLEOTIDE SEQUENCE [LARGE SCALE GENOMIC DNA]</scope>
    <source>
        <strain evidence="2">Uno3</strain>
    </source>
</reference>
<dbReference type="RefSeq" id="WP_126580165.1">
    <property type="nucleotide sequence ID" value="NZ_BIFR01000001.1"/>
</dbReference>
<proteinExistence type="predicted"/>
<accession>A0A402A076</accession>
<organism evidence="1 2">
    <name type="scientific">Tengunoibacter tsumagoiensis</name>
    <dbReference type="NCBI Taxonomy" id="2014871"/>
    <lineage>
        <taxon>Bacteria</taxon>
        <taxon>Bacillati</taxon>
        <taxon>Chloroflexota</taxon>
        <taxon>Ktedonobacteria</taxon>
        <taxon>Ktedonobacterales</taxon>
        <taxon>Dictyobacteraceae</taxon>
        <taxon>Tengunoibacter</taxon>
    </lineage>
</organism>